<keyword evidence="2" id="KW-1185">Reference proteome</keyword>
<proteinExistence type="predicted"/>
<reference evidence="1 2" key="1">
    <citation type="submission" date="2024-01" db="EMBL/GenBank/DDBJ databases">
        <title>The complete chloroplast genome sequence of Lithospermum erythrorhizon: insights into the phylogenetic relationship among Boraginaceae species and the maternal lineages of purple gromwells.</title>
        <authorList>
            <person name="Okada T."/>
            <person name="Watanabe K."/>
        </authorList>
    </citation>
    <scope>NUCLEOTIDE SEQUENCE [LARGE SCALE GENOMIC DNA]</scope>
</reference>
<dbReference type="EMBL" id="BAABME010011231">
    <property type="protein sequence ID" value="GAA0183438.1"/>
    <property type="molecule type" value="Genomic_DNA"/>
</dbReference>
<protein>
    <submittedName>
        <fullName evidence="1">Uncharacterized protein</fullName>
    </submittedName>
</protein>
<dbReference type="AlphaFoldDB" id="A0AAV3RP24"/>
<evidence type="ECO:0000313" key="2">
    <source>
        <dbReference type="Proteomes" id="UP001454036"/>
    </source>
</evidence>
<gene>
    <name evidence="1" type="ORF">LIER_30847</name>
</gene>
<sequence length="189" mass="20886">MGQLAFYKLSVKYVVLHKADVRSVVTTNINESLARVLYVLGSDDQLNMGQVIFEQIVDHAKSNVVLKPIGFLSLTSNLLRAQHPRVLTSTDAEETVAKPFTISHKLFTGILWSKYCGQNFTDVPLQVDDLGDTSTVGHNIVVKFFQEEIKHLEGVIQSSLAGKSFLEARVKNLPETKDLDVGNIGDDVS</sequence>
<comment type="caution">
    <text evidence="1">The sequence shown here is derived from an EMBL/GenBank/DDBJ whole genome shotgun (WGS) entry which is preliminary data.</text>
</comment>
<dbReference type="Proteomes" id="UP001454036">
    <property type="component" value="Unassembled WGS sequence"/>
</dbReference>
<accession>A0AAV3RP24</accession>
<organism evidence="1 2">
    <name type="scientific">Lithospermum erythrorhizon</name>
    <name type="common">Purple gromwell</name>
    <name type="synonym">Lithospermum officinale var. erythrorhizon</name>
    <dbReference type="NCBI Taxonomy" id="34254"/>
    <lineage>
        <taxon>Eukaryota</taxon>
        <taxon>Viridiplantae</taxon>
        <taxon>Streptophyta</taxon>
        <taxon>Embryophyta</taxon>
        <taxon>Tracheophyta</taxon>
        <taxon>Spermatophyta</taxon>
        <taxon>Magnoliopsida</taxon>
        <taxon>eudicotyledons</taxon>
        <taxon>Gunneridae</taxon>
        <taxon>Pentapetalae</taxon>
        <taxon>asterids</taxon>
        <taxon>lamiids</taxon>
        <taxon>Boraginales</taxon>
        <taxon>Boraginaceae</taxon>
        <taxon>Boraginoideae</taxon>
        <taxon>Lithospermeae</taxon>
        <taxon>Lithospermum</taxon>
    </lineage>
</organism>
<evidence type="ECO:0000313" key="1">
    <source>
        <dbReference type="EMBL" id="GAA0183438.1"/>
    </source>
</evidence>
<name>A0AAV3RP24_LITER</name>